<comment type="caution">
    <text evidence="2">The sequence shown here is derived from an EMBL/GenBank/DDBJ whole genome shotgun (WGS) entry which is preliminary data.</text>
</comment>
<dbReference type="Gene3D" id="1.10.3210.10">
    <property type="entry name" value="Hypothetical protein af1432"/>
    <property type="match status" value="1"/>
</dbReference>
<dbReference type="Proteomes" id="UP001589748">
    <property type="component" value="Unassembled WGS sequence"/>
</dbReference>
<reference evidence="2 3" key="1">
    <citation type="submission" date="2024-09" db="EMBL/GenBank/DDBJ databases">
        <authorList>
            <person name="Sun Q."/>
            <person name="Mori K."/>
        </authorList>
    </citation>
    <scope>NUCLEOTIDE SEQUENCE [LARGE SCALE GENOMIC DNA]</scope>
    <source>
        <strain evidence="2 3">TISTR 1856</strain>
    </source>
</reference>
<feature type="domain" description="HDOD" evidence="1">
    <location>
        <begin position="8"/>
        <end position="197"/>
    </location>
</feature>
<dbReference type="PANTHER" id="PTHR33525:SF3">
    <property type="entry name" value="RIBONUCLEASE Y"/>
    <property type="match status" value="1"/>
</dbReference>
<keyword evidence="3" id="KW-1185">Reference proteome</keyword>
<accession>A0ABV5LV11</accession>
<evidence type="ECO:0000313" key="3">
    <source>
        <dbReference type="Proteomes" id="UP001589748"/>
    </source>
</evidence>
<name>A0ABV5LV11_9ACTN</name>
<evidence type="ECO:0000313" key="2">
    <source>
        <dbReference type="EMBL" id="MFB9377917.1"/>
    </source>
</evidence>
<dbReference type="Pfam" id="PF08668">
    <property type="entry name" value="HDOD"/>
    <property type="match status" value="1"/>
</dbReference>
<proteinExistence type="predicted"/>
<dbReference type="SUPFAM" id="SSF109604">
    <property type="entry name" value="HD-domain/PDEase-like"/>
    <property type="match status" value="1"/>
</dbReference>
<dbReference type="InterPro" id="IPR052340">
    <property type="entry name" value="RNase_Y/CdgJ"/>
</dbReference>
<evidence type="ECO:0000259" key="1">
    <source>
        <dbReference type="PROSITE" id="PS51833"/>
    </source>
</evidence>
<organism evidence="2 3">
    <name type="scientific">Kineococcus gynurae</name>
    <dbReference type="NCBI Taxonomy" id="452979"/>
    <lineage>
        <taxon>Bacteria</taxon>
        <taxon>Bacillati</taxon>
        <taxon>Actinomycetota</taxon>
        <taxon>Actinomycetes</taxon>
        <taxon>Kineosporiales</taxon>
        <taxon>Kineosporiaceae</taxon>
        <taxon>Kineococcus</taxon>
    </lineage>
</organism>
<dbReference type="PANTHER" id="PTHR33525">
    <property type="match status" value="1"/>
</dbReference>
<dbReference type="PROSITE" id="PS51833">
    <property type="entry name" value="HDOD"/>
    <property type="match status" value="1"/>
</dbReference>
<sequence>MSACIDDLPAQRPVSARVIAAAGDEETDAASLGATVSLDPALTARLLTLANSAWYGLSGRVSRPAFAVSVVGFSTVRSLAVGAMVELDDPVLDVLGGFWERSVLTAVAAGHVAEQVGARANDAFSLGLLARLGQVLLLRCDPEHYSALLLEARDRGEVLTAETLHYGADHLRVGAEALAAWAFPAEFPEALHAVERHGWASTLTVAVRLGLEIAERIGDPERVPVPLEALSSGRLGEPDLEILRPGIVATAADLSRLLAG</sequence>
<dbReference type="RefSeq" id="WP_380155492.1">
    <property type="nucleotide sequence ID" value="NZ_JBHMDM010000007.1"/>
</dbReference>
<dbReference type="EMBL" id="JBHMDM010000007">
    <property type="protein sequence ID" value="MFB9377917.1"/>
    <property type="molecule type" value="Genomic_DNA"/>
</dbReference>
<dbReference type="InterPro" id="IPR013976">
    <property type="entry name" value="HDOD"/>
</dbReference>
<gene>
    <name evidence="2" type="ORF">ACFFVI_13175</name>
</gene>
<protein>
    <submittedName>
        <fullName evidence="2">HDOD domain-containing protein</fullName>
    </submittedName>
</protein>